<accession>A0ABD3PMV0</accession>
<organism evidence="2 3">
    <name type="scientific">Cyclotella atomus</name>
    <dbReference type="NCBI Taxonomy" id="382360"/>
    <lineage>
        <taxon>Eukaryota</taxon>
        <taxon>Sar</taxon>
        <taxon>Stramenopiles</taxon>
        <taxon>Ochrophyta</taxon>
        <taxon>Bacillariophyta</taxon>
        <taxon>Coscinodiscophyceae</taxon>
        <taxon>Thalassiosirophycidae</taxon>
        <taxon>Stephanodiscales</taxon>
        <taxon>Stephanodiscaceae</taxon>
        <taxon>Cyclotella</taxon>
    </lineage>
</organism>
<dbReference type="EMBL" id="JALLPJ020000557">
    <property type="protein sequence ID" value="KAL3788631.1"/>
    <property type="molecule type" value="Genomic_DNA"/>
</dbReference>
<feature type="region of interest" description="Disordered" evidence="1">
    <location>
        <begin position="1"/>
        <end position="31"/>
    </location>
</feature>
<name>A0ABD3PMV0_9STRA</name>
<gene>
    <name evidence="2" type="ORF">ACHAWO_011847</name>
</gene>
<proteinExistence type="predicted"/>
<dbReference type="Proteomes" id="UP001530400">
    <property type="component" value="Unassembled WGS sequence"/>
</dbReference>
<dbReference type="AlphaFoldDB" id="A0ABD3PMV0"/>
<sequence>MANTAPNTAVSAAAPPNFNDNSNPEPPLVDPASAAVAADAGASLSTVNGAFVGGCRGDVPDGVPDDVC</sequence>
<evidence type="ECO:0000256" key="1">
    <source>
        <dbReference type="SAM" id="MobiDB-lite"/>
    </source>
</evidence>
<comment type="caution">
    <text evidence="2">The sequence shown here is derived from an EMBL/GenBank/DDBJ whole genome shotgun (WGS) entry which is preliminary data.</text>
</comment>
<feature type="compositionally biased region" description="Polar residues" evidence="1">
    <location>
        <begin position="1"/>
        <end position="10"/>
    </location>
</feature>
<evidence type="ECO:0000313" key="3">
    <source>
        <dbReference type="Proteomes" id="UP001530400"/>
    </source>
</evidence>
<evidence type="ECO:0000313" key="2">
    <source>
        <dbReference type="EMBL" id="KAL3788631.1"/>
    </source>
</evidence>
<reference evidence="2 3" key="1">
    <citation type="submission" date="2024-10" db="EMBL/GenBank/DDBJ databases">
        <title>Updated reference genomes for cyclostephanoid diatoms.</title>
        <authorList>
            <person name="Roberts W.R."/>
            <person name="Alverson A.J."/>
        </authorList>
    </citation>
    <scope>NUCLEOTIDE SEQUENCE [LARGE SCALE GENOMIC DNA]</scope>
    <source>
        <strain evidence="2 3">AJA010-31</strain>
    </source>
</reference>
<protein>
    <submittedName>
        <fullName evidence="2">Uncharacterized protein</fullName>
    </submittedName>
</protein>
<keyword evidence="3" id="KW-1185">Reference proteome</keyword>